<dbReference type="AlphaFoldDB" id="A0A0F9F4K5"/>
<evidence type="ECO:0000313" key="2">
    <source>
        <dbReference type="EMBL" id="KKL81334.1"/>
    </source>
</evidence>
<organism evidence="2">
    <name type="scientific">marine sediment metagenome</name>
    <dbReference type="NCBI Taxonomy" id="412755"/>
    <lineage>
        <taxon>unclassified sequences</taxon>
        <taxon>metagenomes</taxon>
        <taxon>ecological metagenomes</taxon>
    </lineage>
</organism>
<keyword evidence="1" id="KW-0812">Transmembrane</keyword>
<sequence length="98" mass="11037">MNWPVIGLLITLIVILFGSLSIAAYSIIRLGDNAKMLIYNLNYYQELANKYGSQLTRIGEMSEEFTTIHDSNAIVCWSDDVVRKLVSNIKSLVKIVGR</sequence>
<protein>
    <submittedName>
        <fullName evidence="2">Uncharacterized protein</fullName>
    </submittedName>
</protein>
<comment type="caution">
    <text evidence="2">The sequence shown here is derived from an EMBL/GenBank/DDBJ whole genome shotgun (WGS) entry which is preliminary data.</text>
</comment>
<keyword evidence="1" id="KW-0472">Membrane</keyword>
<proteinExistence type="predicted"/>
<reference evidence="2" key="1">
    <citation type="journal article" date="2015" name="Nature">
        <title>Complex archaea that bridge the gap between prokaryotes and eukaryotes.</title>
        <authorList>
            <person name="Spang A."/>
            <person name="Saw J.H."/>
            <person name="Jorgensen S.L."/>
            <person name="Zaremba-Niedzwiedzka K."/>
            <person name="Martijn J."/>
            <person name="Lind A.E."/>
            <person name="van Eijk R."/>
            <person name="Schleper C."/>
            <person name="Guy L."/>
            <person name="Ettema T.J."/>
        </authorList>
    </citation>
    <scope>NUCLEOTIDE SEQUENCE</scope>
</reference>
<feature type="transmembrane region" description="Helical" evidence="1">
    <location>
        <begin position="6"/>
        <end position="28"/>
    </location>
</feature>
<keyword evidence="1" id="KW-1133">Transmembrane helix</keyword>
<evidence type="ECO:0000256" key="1">
    <source>
        <dbReference type="SAM" id="Phobius"/>
    </source>
</evidence>
<dbReference type="EMBL" id="LAZR01022593">
    <property type="protein sequence ID" value="KKL81334.1"/>
    <property type="molecule type" value="Genomic_DNA"/>
</dbReference>
<accession>A0A0F9F4K5</accession>
<name>A0A0F9F4K5_9ZZZZ</name>
<gene>
    <name evidence="2" type="ORF">LCGC14_1995820</name>
</gene>